<feature type="domain" description="Phage terminase large subunit N-terminal" evidence="1">
    <location>
        <begin position="121"/>
        <end position="315"/>
    </location>
</feature>
<dbReference type="InterPro" id="IPR035412">
    <property type="entry name" value="Terminase_L_N"/>
</dbReference>
<accession>A0A411AVX6</accession>
<dbReference type="PANTHER" id="PTHR39184">
    <property type="match status" value="1"/>
</dbReference>
<sequence length="604" mass="68096">MKTTINLSPAQQAIAMQLLKTGKKSRFLRDAAMRGERLKSAIKLKNAKKIPFPNIEWVDCEEDADAWVQLDNNGLLSQRDEDGRVTIFLPSWAEEYFAAITGKPTPTYPEPELLAAVRYLCAWGGRGSGKSRAFALIVMIVVGWLSWRVVCCREVMNTIADSSKAEIEAEIIRYGLDDMFEVQDKVIKGPEGARIVFRGLLRNVQGLKSLSNVDLAYVDEAENVSARSWRVMLPSIRKKSAKIVCAFNPFRDVDPTYQTWVSNCKWPEFEKGVQWTVIRKVNYDLNPWFAFTSLVQECEVMKREDPEEWDHVYGGNPVGASELAIIKPRWVQDCYDLHVLLTGSLAYGHESRPIGGFDPGGTEKGDPSAVCYQVQNVICHIDESRFQDPLLATQWAFDKALAFDSILVHYDKGGVGLGSKGKVRELNAERESKGLQPLTFTGWDAGGEVVRPGDWYSPRRKMSEQFRDWKAQGWGVLGDRFKHGSLARKYFTDYIRNKEPHFDDLNESEQWPLIEQHREMAFAYMADMLGDRLKSIISIDTNNIAPNTLIKMKSELTTPTWIPADGGKRAVISKKTLQAKGIPSHNIADAIVLAFTPVAVSLYD</sequence>
<protein>
    <submittedName>
        <fullName evidence="2">Terminase large subunit</fullName>
    </submittedName>
</protein>
<dbReference type="Proteomes" id="UP000289486">
    <property type="component" value="Segment"/>
</dbReference>
<dbReference type="Pfam" id="PF04466">
    <property type="entry name" value="Terminase_3"/>
    <property type="match status" value="1"/>
</dbReference>
<dbReference type="InterPro" id="IPR052380">
    <property type="entry name" value="Viral_DNA_packaging_terminase"/>
</dbReference>
<gene>
    <name evidence="2" type="ORF">LIET2_gp002</name>
</gene>
<reference evidence="2 3" key="1">
    <citation type="submission" date="2019-01" db="EMBL/GenBank/DDBJ databases">
        <title>Complete genome sequence of Pantoea phage vB_PagM_LIET2.</title>
        <authorList>
            <person name="Truncaite L."/>
            <person name="Simoliuniene M."/>
            <person name="Kazlauskas D."/>
            <person name="Meskys R."/>
            <person name="Simoliunas E."/>
        </authorList>
    </citation>
    <scope>NUCLEOTIDE SEQUENCE [LARGE SCALE GENOMIC DNA]</scope>
</reference>
<dbReference type="Gene3D" id="3.30.420.240">
    <property type="match status" value="1"/>
</dbReference>
<proteinExistence type="predicted"/>
<dbReference type="PANTHER" id="PTHR39184:SF1">
    <property type="entry name" value="PBSX PHAGE TERMINASE LARGE SUBUNIT"/>
    <property type="match status" value="1"/>
</dbReference>
<name>A0A411AVX6_9CAUD</name>
<dbReference type="Gene3D" id="3.40.50.300">
    <property type="entry name" value="P-loop containing nucleotide triphosphate hydrolases"/>
    <property type="match status" value="1"/>
</dbReference>
<evidence type="ECO:0000313" key="3">
    <source>
        <dbReference type="Proteomes" id="UP000289486"/>
    </source>
</evidence>
<dbReference type="InterPro" id="IPR027417">
    <property type="entry name" value="P-loop_NTPase"/>
</dbReference>
<organism evidence="2 3">
    <name type="scientific">Pantoea phage vB_PagM_LIET2</name>
    <dbReference type="NCBI Taxonomy" id="2508071"/>
    <lineage>
        <taxon>Viruses</taxon>
        <taxon>Duplodnaviria</taxon>
        <taxon>Heunggongvirae</taxon>
        <taxon>Uroviricota</taxon>
        <taxon>Caudoviricetes</taxon>
        <taxon>Lietduovirus</taxon>
        <taxon>Lietduovirus LIET2</taxon>
    </lineage>
</organism>
<keyword evidence="3" id="KW-1185">Reference proteome</keyword>
<dbReference type="EMBL" id="MK388689">
    <property type="protein sequence ID" value="QAX92254.1"/>
    <property type="molecule type" value="Genomic_DNA"/>
</dbReference>
<evidence type="ECO:0000313" key="2">
    <source>
        <dbReference type="EMBL" id="QAX92254.1"/>
    </source>
</evidence>
<evidence type="ECO:0000259" key="1">
    <source>
        <dbReference type="Pfam" id="PF04466"/>
    </source>
</evidence>